<feature type="domain" description="HTH cro/C1-type" evidence="1">
    <location>
        <begin position="5"/>
        <end position="59"/>
    </location>
</feature>
<accession>A0ABT9CLD8</accession>
<dbReference type="InterPro" id="IPR001387">
    <property type="entry name" value="Cro/C1-type_HTH"/>
</dbReference>
<dbReference type="PROSITE" id="PS50943">
    <property type="entry name" value="HTH_CROC1"/>
    <property type="match status" value="1"/>
</dbReference>
<comment type="caution">
    <text evidence="2">The sequence shown here is derived from an EMBL/GenBank/DDBJ whole genome shotgun (WGS) entry which is preliminary data.</text>
</comment>
<protein>
    <submittedName>
        <fullName evidence="2">Helix-turn-helix transcriptional regulator</fullName>
    </submittedName>
</protein>
<dbReference type="RefSeq" id="WP_305025691.1">
    <property type="nucleotide sequence ID" value="NZ_JAUQTB010000016.1"/>
</dbReference>
<dbReference type="InterPro" id="IPR010982">
    <property type="entry name" value="Lambda_DNA-bd_dom_sf"/>
</dbReference>
<dbReference type="Pfam" id="PF01381">
    <property type="entry name" value="HTH_3"/>
    <property type="match status" value="1"/>
</dbReference>
<evidence type="ECO:0000313" key="2">
    <source>
        <dbReference type="EMBL" id="MDO7908471.1"/>
    </source>
</evidence>
<sequence length="67" mass="7717">MREWLKQSRETASKTHDSVANEAGISRSYYTNIENGIKTPSVKAAKSIARVLSFPWEYFFEEKCSLK</sequence>
<dbReference type="SUPFAM" id="SSF47413">
    <property type="entry name" value="lambda repressor-like DNA-binding domains"/>
    <property type="match status" value="1"/>
</dbReference>
<proteinExistence type="predicted"/>
<dbReference type="SMART" id="SM00530">
    <property type="entry name" value="HTH_XRE"/>
    <property type="match status" value="1"/>
</dbReference>
<evidence type="ECO:0000313" key="3">
    <source>
        <dbReference type="Proteomes" id="UP001240171"/>
    </source>
</evidence>
<reference evidence="2 3" key="1">
    <citation type="submission" date="2023-07" db="EMBL/GenBank/DDBJ databases">
        <title>Paenibacillus sp. JX-17 nov. isolated from soil.</title>
        <authorList>
            <person name="Wan Y."/>
            <person name="Liu B."/>
        </authorList>
    </citation>
    <scope>NUCLEOTIDE SEQUENCE [LARGE SCALE GENOMIC DNA]</scope>
    <source>
        <strain evidence="2 3">JX-17</strain>
    </source>
</reference>
<dbReference type="CDD" id="cd00093">
    <property type="entry name" value="HTH_XRE"/>
    <property type="match status" value="1"/>
</dbReference>
<evidence type="ECO:0000259" key="1">
    <source>
        <dbReference type="PROSITE" id="PS50943"/>
    </source>
</evidence>
<gene>
    <name evidence="2" type="ORF">Q5741_18890</name>
</gene>
<organism evidence="2 3">
    <name type="scientific">Paenibacillus lacisoli</name>
    <dbReference type="NCBI Taxonomy" id="3064525"/>
    <lineage>
        <taxon>Bacteria</taxon>
        <taxon>Bacillati</taxon>
        <taxon>Bacillota</taxon>
        <taxon>Bacilli</taxon>
        <taxon>Bacillales</taxon>
        <taxon>Paenibacillaceae</taxon>
        <taxon>Paenibacillus</taxon>
    </lineage>
</organism>
<keyword evidence="3" id="KW-1185">Reference proteome</keyword>
<name>A0ABT9CLD8_9BACL</name>
<dbReference type="EMBL" id="JAUQTB010000016">
    <property type="protein sequence ID" value="MDO7908471.1"/>
    <property type="molecule type" value="Genomic_DNA"/>
</dbReference>
<dbReference type="Proteomes" id="UP001240171">
    <property type="component" value="Unassembled WGS sequence"/>
</dbReference>
<dbReference type="Gene3D" id="1.10.260.40">
    <property type="entry name" value="lambda repressor-like DNA-binding domains"/>
    <property type="match status" value="1"/>
</dbReference>